<dbReference type="Proteomes" id="UP000887565">
    <property type="component" value="Unplaced"/>
</dbReference>
<accession>A0A915L751</accession>
<name>A0A915L751_ROMCU</name>
<dbReference type="WBParaSite" id="nRc.2.0.1.t46642-RA">
    <property type="protein sequence ID" value="nRc.2.0.1.t46642-RA"/>
    <property type="gene ID" value="nRc.2.0.1.g46642"/>
</dbReference>
<evidence type="ECO:0000313" key="1">
    <source>
        <dbReference type="Proteomes" id="UP000887565"/>
    </source>
</evidence>
<organism evidence="1 2">
    <name type="scientific">Romanomermis culicivorax</name>
    <name type="common">Nematode worm</name>
    <dbReference type="NCBI Taxonomy" id="13658"/>
    <lineage>
        <taxon>Eukaryota</taxon>
        <taxon>Metazoa</taxon>
        <taxon>Ecdysozoa</taxon>
        <taxon>Nematoda</taxon>
        <taxon>Enoplea</taxon>
        <taxon>Dorylaimia</taxon>
        <taxon>Mermithida</taxon>
        <taxon>Mermithoidea</taxon>
        <taxon>Mermithidae</taxon>
        <taxon>Romanomermis</taxon>
    </lineage>
</organism>
<reference evidence="2" key="1">
    <citation type="submission" date="2022-11" db="UniProtKB">
        <authorList>
            <consortium name="WormBaseParasite"/>
        </authorList>
    </citation>
    <scope>IDENTIFICATION</scope>
</reference>
<dbReference type="AlphaFoldDB" id="A0A915L751"/>
<sequence>MLENLDGAIRNLIFLSQNLETGNVPGEIYDASDGRRITFGQIFRFIVVRFGPDGRIQRTSLRLEKKRQQFSRSMTRLATCPLTQ</sequence>
<keyword evidence="1" id="KW-1185">Reference proteome</keyword>
<protein>
    <submittedName>
        <fullName evidence="2">Uncharacterized protein</fullName>
    </submittedName>
</protein>
<evidence type="ECO:0000313" key="2">
    <source>
        <dbReference type="WBParaSite" id="nRc.2.0.1.t46642-RA"/>
    </source>
</evidence>
<proteinExistence type="predicted"/>